<evidence type="ECO:0000313" key="3">
    <source>
        <dbReference type="Proteomes" id="UP000037784"/>
    </source>
</evidence>
<dbReference type="FunCoup" id="A0A0M8K8M0">
    <property type="interactions" value="346"/>
</dbReference>
<dbReference type="Pfam" id="PF08240">
    <property type="entry name" value="ADH_N"/>
    <property type="match status" value="1"/>
</dbReference>
<dbReference type="InterPro" id="IPR036291">
    <property type="entry name" value="NAD(P)-bd_dom_sf"/>
</dbReference>
<keyword evidence="3" id="KW-1185">Reference proteome</keyword>
<dbReference type="SUPFAM" id="SSF50129">
    <property type="entry name" value="GroES-like"/>
    <property type="match status" value="1"/>
</dbReference>
<gene>
    <name evidence="2" type="ORF">ARMA_2418</name>
</gene>
<reference evidence="2 3" key="1">
    <citation type="journal article" date="2015" name="Genome Announc.">
        <title>Draft Genome Sequence of a Heterotrophic Facultative Anaerobic Thermophilic Bacterium, Ardenticatena maritima Strain 110ST.</title>
        <authorList>
            <person name="Kawaichi S."/>
            <person name="Yoshida T."/>
            <person name="Sako Y."/>
            <person name="Nakamura R."/>
        </authorList>
    </citation>
    <scope>NUCLEOTIDE SEQUENCE [LARGE SCALE GENOMIC DNA]</scope>
    <source>
        <strain evidence="2 3">110S</strain>
    </source>
</reference>
<dbReference type="STRING" id="872965.SE16_15125"/>
<dbReference type="InterPro" id="IPR011032">
    <property type="entry name" value="GroES-like_sf"/>
</dbReference>
<name>A0A0M8K8M0_9CHLR</name>
<evidence type="ECO:0000313" key="2">
    <source>
        <dbReference type="EMBL" id="GAP63995.1"/>
    </source>
</evidence>
<sequence length="376" mass="41556">MRLLLFENPKHAIMKSRTSPFQPTQRLKEERMRAAIMEQHGGPEVVRIADVPTPEPGPGEVRVRVRASALNHLDLWVLKGLPGLPPSFPHVSGCDVAGVVESLGEGVEGWEIGERVLINPTLSCGECEWCAHGEDSLCDHFAIIGEHRWGGLAEYIVVPARNLHRIPDHLSFEEAAAIPLVFATAWRMLMTQAAIRPGEIVLILGAGGGVNSAAIQIARAAGCRVWATTSSDEKMERARALGAEFVVNYRENEQWAKEIWQRSGKKGVHVVVDNVGQATWSDSIRLLRKGGRLVTVGATTGPKGETDIRYVFWRQLKIIGSTMSSRGEFLDLMRLVEMGVLKPVIDRILPLDRIQEALTILDRGEQFGKIVIRIPE</sequence>
<proteinExistence type="predicted"/>
<evidence type="ECO:0000259" key="1">
    <source>
        <dbReference type="SMART" id="SM00829"/>
    </source>
</evidence>
<dbReference type="InterPro" id="IPR052711">
    <property type="entry name" value="Zinc_ADH-like"/>
</dbReference>
<organism evidence="2 3">
    <name type="scientific">Ardenticatena maritima</name>
    <dbReference type="NCBI Taxonomy" id="872965"/>
    <lineage>
        <taxon>Bacteria</taxon>
        <taxon>Bacillati</taxon>
        <taxon>Chloroflexota</taxon>
        <taxon>Ardenticatenia</taxon>
        <taxon>Ardenticatenales</taxon>
        <taxon>Ardenticatenaceae</taxon>
        <taxon>Ardenticatena</taxon>
    </lineage>
</organism>
<dbReference type="InterPro" id="IPR020843">
    <property type="entry name" value="ER"/>
</dbReference>
<protein>
    <recommendedName>
        <fullName evidence="1">Enoyl reductase (ER) domain-containing protein</fullName>
    </recommendedName>
</protein>
<reference evidence="3" key="2">
    <citation type="submission" date="2015-08" db="EMBL/GenBank/DDBJ databases">
        <title>Draft Genome Sequence of a Heterotrophic Facultative Anaerobic Bacterium Ardenticatena maritima Strain 110S.</title>
        <authorList>
            <person name="Kawaichi S."/>
            <person name="Yoshida T."/>
            <person name="Sako Y."/>
            <person name="Nakamura R."/>
        </authorList>
    </citation>
    <scope>NUCLEOTIDE SEQUENCE [LARGE SCALE GENOMIC DNA]</scope>
    <source>
        <strain evidence="3">110S</strain>
    </source>
</reference>
<dbReference type="PANTHER" id="PTHR45033:SF3">
    <property type="entry name" value="DEHYDROGENASE, PUTATIVE (AFU_ORTHOLOGUE AFUA_2G13270)-RELATED"/>
    <property type="match status" value="1"/>
</dbReference>
<dbReference type="InterPro" id="IPR013149">
    <property type="entry name" value="ADH-like_C"/>
</dbReference>
<dbReference type="EMBL" id="BBZA01000218">
    <property type="protein sequence ID" value="GAP63995.1"/>
    <property type="molecule type" value="Genomic_DNA"/>
</dbReference>
<dbReference type="Pfam" id="PF00107">
    <property type="entry name" value="ADH_zinc_N"/>
    <property type="match status" value="1"/>
</dbReference>
<dbReference type="Proteomes" id="UP000037784">
    <property type="component" value="Unassembled WGS sequence"/>
</dbReference>
<dbReference type="InterPro" id="IPR013154">
    <property type="entry name" value="ADH-like_N"/>
</dbReference>
<dbReference type="PANTHER" id="PTHR45033">
    <property type="match status" value="1"/>
</dbReference>
<dbReference type="Gene3D" id="3.90.180.10">
    <property type="entry name" value="Medium-chain alcohol dehydrogenases, catalytic domain"/>
    <property type="match status" value="1"/>
</dbReference>
<dbReference type="SUPFAM" id="SSF51735">
    <property type="entry name" value="NAD(P)-binding Rossmann-fold domains"/>
    <property type="match status" value="1"/>
</dbReference>
<comment type="caution">
    <text evidence="2">The sequence shown here is derived from an EMBL/GenBank/DDBJ whole genome shotgun (WGS) entry which is preliminary data.</text>
</comment>
<dbReference type="AlphaFoldDB" id="A0A0M8K8M0"/>
<dbReference type="SMART" id="SM00829">
    <property type="entry name" value="PKS_ER"/>
    <property type="match status" value="1"/>
</dbReference>
<accession>A0A0M8K8M0</accession>
<dbReference type="Gene3D" id="3.40.50.720">
    <property type="entry name" value="NAD(P)-binding Rossmann-like Domain"/>
    <property type="match status" value="1"/>
</dbReference>
<dbReference type="CDD" id="cd08266">
    <property type="entry name" value="Zn_ADH_like1"/>
    <property type="match status" value="1"/>
</dbReference>
<dbReference type="GO" id="GO:0016491">
    <property type="term" value="F:oxidoreductase activity"/>
    <property type="evidence" value="ECO:0007669"/>
    <property type="project" value="InterPro"/>
</dbReference>
<dbReference type="InParanoid" id="A0A0M8K8M0"/>
<feature type="domain" description="Enoyl reductase (ER)" evidence="1">
    <location>
        <begin position="41"/>
        <end position="372"/>
    </location>
</feature>